<gene>
    <name evidence="10" type="ORF">GCM10011322_12400</name>
</gene>
<dbReference type="PROSITE" id="PS50928">
    <property type="entry name" value="ABC_TM1"/>
    <property type="match status" value="1"/>
</dbReference>
<dbReference type="InterPro" id="IPR051789">
    <property type="entry name" value="Bact_Polyamine_Transport"/>
</dbReference>
<feature type="transmembrane region" description="Helical" evidence="8">
    <location>
        <begin position="124"/>
        <end position="146"/>
    </location>
</feature>
<dbReference type="GO" id="GO:0055085">
    <property type="term" value="P:transmembrane transport"/>
    <property type="evidence" value="ECO:0007669"/>
    <property type="project" value="InterPro"/>
</dbReference>
<dbReference type="InterPro" id="IPR000515">
    <property type="entry name" value="MetI-like"/>
</dbReference>
<evidence type="ECO:0000256" key="4">
    <source>
        <dbReference type="ARBA" id="ARBA00022475"/>
    </source>
</evidence>
<evidence type="ECO:0000259" key="9">
    <source>
        <dbReference type="PROSITE" id="PS50928"/>
    </source>
</evidence>
<evidence type="ECO:0000256" key="6">
    <source>
        <dbReference type="ARBA" id="ARBA00022989"/>
    </source>
</evidence>
<reference evidence="10 11" key="1">
    <citation type="journal article" date="2014" name="Int. J. Syst. Evol. Microbiol.">
        <title>Complete genome sequence of Corynebacterium casei LMG S-19264T (=DSM 44701T), isolated from a smear-ripened cheese.</title>
        <authorList>
            <consortium name="US DOE Joint Genome Institute (JGI-PGF)"/>
            <person name="Walter F."/>
            <person name="Albersmeier A."/>
            <person name="Kalinowski J."/>
            <person name="Ruckert C."/>
        </authorList>
    </citation>
    <scope>NUCLEOTIDE SEQUENCE [LARGE SCALE GENOMIC DNA]</scope>
    <source>
        <strain evidence="10 11">CGMCC 1.9161</strain>
    </source>
</reference>
<dbReference type="PANTHER" id="PTHR43848">
    <property type="entry name" value="PUTRESCINE TRANSPORT SYSTEM PERMEASE PROTEIN POTI"/>
    <property type="match status" value="1"/>
</dbReference>
<sequence>MTSAVALPPSPAMPARTPLASRAAAAIPKILFWIYVLAFFVYLFAPLVVMSAAAFNTSRFPTVTPWLGTTTDWFAQMVDDAAMWRALWTSAIVALGVVAIAVPVGTAAALVLTSLHARAKSVLYALMVSPLLTPGVVIGIATLVLWRQIGVGGGLLLIVLAQASFISAYVMLMVAARLQRFDRTLEEAALGLGASKLMVFRRVLLPFLKPALLAAALLATLQSIENYNTTLFVRGFETPLTVYIATKVRTGLTPAVNALALVMIAITIAGALAWEIARRLEARRSAASSS</sequence>
<protein>
    <recommendedName>
        <fullName evidence="9">ABC transmembrane type-1 domain-containing protein</fullName>
    </recommendedName>
</protein>
<evidence type="ECO:0000256" key="5">
    <source>
        <dbReference type="ARBA" id="ARBA00022692"/>
    </source>
</evidence>
<feature type="domain" description="ABC transmembrane type-1" evidence="9">
    <location>
        <begin position="87"/>
        <end position="274"/>
    </location>
</feature>
<accession>A0A917Q647</accession>
<dbReference type="RefSeq" id="WP_244645111.1">
    <property type="nucleotide sequence ID" value="NZ_BMMF01000003.1"/>
</dbReference>
<comment type="caution">
    <text evidence="10">The sequence shown here is derived from an EMBL/GenBank/DDBJ whole genome shotgun (WGS) entry which is preliminary data.</text>
</comment>
<keyword evidence="4" id="KW-1003">Cell membrane</keyword>
<evidence type="ECO:0000256" key="7">
    <source>
        <dbReference type="ARBA" id="ARBA00023136"/>
    </source>
</evidence>
<evidence type="ECO:0000256" key="3">
    <source>
        <dbReference type="ARBA" id="ARBA00022448"/>
    </source>
</evidence>
<dbReference type="InterPro" id="IPR035906">
    <property type="entry name" value="MetI-like_sf"/>
</dbReference>
<dbReference type="Gene3D" id="1.10.3720.10">
    <property type="entry name" value="MetI-like"/>
    <property type="match status" value="1"/>
</dbReference>
<dbReference type="CDD" id="cd06261">
    <property type="entry name" value="TM_PBP2"/>
    <property type="match status" value="1"/>
</dbReference>
<dbReference type="Proteomes" id="UP000600449">
    <property type="component" value="Unassembled WGS sequence"/>
</dbReference>
<evidence type="ECO:0000313" key="11">
    <source>
        <dbReference type="Proteomes" id="UP000600449"/>
    </source>
</evidence>
<dbReference type="PANTHER" id="PTHR43848:SF2">
    <property type="entry name" value="PUTRESCINE TRANSPORT SYSTEM PERMEASE PROTEIN POTI"/>
    <property type="match status" value="1"/>
</dbReference>
<evidence type="ECO:0000256" key="8">
    <source>
        <dbReference type="RuleBase" id="RU363032"/>
    </source>
</evidence>
<dbReference type="EMBL" id="BMMF01000003">
    <property type="protein sequence ID" value="GGK27396.1"/>
    <property type="molecule type" value="Genomic_DNA"/>
</dbReference>
<feature type="transmembrane region" description="Helical" evidence="8">
    <location>
        <begin position="203"/>
        <end position="224"/>
    </location>
</feature>
<organism evidence="10 11">
    <name type="scientific">Salinarimonas ramus</name>
    <dbReference type="NCBI Taxonomy" id="690164"/>
    <lineage>
        <taxon>Bacteria</taxon>
        <taxon>Pseudomonadati</taxon>
        <taxon>Pseudomonadota</taxon>
        <taxon>Alphaproteobacteria</taxon>
        <taxon>Hyphomicrobiales</taxon>
        <taxon>Salinarimonadaceae</taxon>
        <taxon>Salinarimonas</taxon>
    </lineage>
</organism>
<dbReference type="SUPFAM" id="SSF161098">
    <property type="entry name" value="MetI-like"/>
    <property type="match status" value="1"/>
</dbReference>
<proteinExistence type="inferred from homology"/>
<comment type="similarity">
    <text evidence="2">Belongs to the binding-protein-dependent transport system permease family. CysTW subfamily.</text>
</comment>
<keyword evidence="5 8" id="KW-0812">Transmembrane</keyword>
<dbReference type="GO" id="GO:0005886">
    <property type="term" value="C:plasma membrane"/>
    <property type="evidence" value="ECO:0007669"/>
    <property type="project" value="UniProtKB-SubCell"/>
</dbReference>
<dbReference type="Pfam" id="PF00528">
    <property type="entry name" value="BPD_transp_1"/>
    <property type="match status" value="1"/>
</dbReference>
<feature type="transmembrane region" description="Helical" evidence="8">
    <location>
        <begin position="30"/>
        <end position="55"/>
    </location>
</feature>
<keyword evidence="7 8" id="KW-0472">Membrane</keyword>
<keyword evidence="3 8" id="KW-0813">Transport</keyword>
<keyword evidence="11" id="KW-1185">Reference proteome</keyword>
<evidence type="ECO:0000256" key="2">
    <source>
        <dbReference type="ARBA" id="ARBA00007069"/>
    </source>
</evidence>
<evidence type="ECO:0000256" key="1">
    <source>
        <dbReference type="ARBA" id="ARBA00004651"/>
    </source>
</evidence>
<evidence type="ECO:0000313" key="10">
    <source>
        <dbReference type="EMBL" id="GGK27396.1"/>
    </source>
</evidence>
<feature type="transmembrane region" description="Helical" evidence="8">
    <location>
        <begin position="255"/>
        <end position="274"/>
    </location>
</feature>
<keyword evidence="6 8" id="KW-1133">Transmembrane helix</keyword>
<name>A0A917Q647_9HYPH</name>
<comment type="subcellular location">
    <subcellularLocation>
        <location evidence="1 8">Cell membrane</location>
        <topology evidence="1 8">Multi-pass membrane protein</topology>
    </subcellularLocation>
</comment>
<feature type="transmembrane region" description="Helical" evidence="8">
    <location>
        <begin position="152"/>
        <end position="175"/>
    </location>
</feature>
<dbReference type="AlphaFoldDB" id="A0A917Q647"/>
<feature type="transmembrane region" description="Helical" evidence="8">
    <location>
        <begin position="87"/>
        <end position="112"/>
    </location>
</feature>